<evidence type="ECO:0000313" key="2">
    <source>
        <dbReference type="Proteomes" id="UP000267464"/>
    </source>
</evidence>
<comment type="caution">
    <text evidence="1">The sequence shown here is derived from an EMBL/GenBank/DDBJ whole genome shotgun (WGS) entry which is preliminary data.</text>
</comment>
<dbReference type="OrthoDB" id="9156430at2"/>
<organism evidence="1 2">
    <name type="scientific">Piscinibacter terrae</name>
    <dbReference type="NCBI Taxonomy" id="2496871"/>
    <lineage>
        <taxon>Bacteria</taxon>
        <taxon>Pseudomonadati</taxon>
        <taxon>Pseudomonadota</taxon>
        <taxon>Betaproteobacteria</taxon>
        <taxon>Burkholderiales</taxon>
        <taxon>Sphaerotilaceae</taxon>
        <taxon>Piscinibacter</taxon>
    </lineage>
</organism>
<dbReference type="Proteomes" id="UP000267464">
    <property type="component" value="Unassembled WGS sequence"/>
</dbReference>
<proteinExistence type="predicted"/>
<keyword evidence="2" id="KW-1185">Reference proteome</keyword>
<accession>A0A3N7HSA0</accession>
<dbReference type="AlphaFoldDB" id="A0A3N7HSA0"/>
<evidence type="ECO:0000313" key="1">
    <source>
        <dbReference type="EMBL" id="RQP25074.1"/>
    </source>
</evidence>
<dbReference type="EMBL" id="QUSW01000002">
    <property type="protein sequence ID" value="RQP25074.1"/>
    <property type="molecule type" value="Genomic_DNA"/>
</dbReference>
<dbReference type="RefSeq" id="WP_124539981.1">
    <property type="nucleotide sequence ID" value="NZ_QUSW01000002.1"/>
</dbReference>
<protein>
    <submittedName>
        <fullName evidence="1">Uncharacterized protein</fullName>
    </submittedName>
</protein>
<reference evidence="1 2" key="1">
    <citation type="submission" date="2018-08" db="EMBL/GenBank/DDBJ databases">
        <authorList>
            <person name="Khan S.A."/>
            <person name="Jeon C.O."/>
            <person name="Chun B.H."/>
            <person name="Jeong S.E."/>
        </authorList>
    </citation>
    <scope>NUCLEOTIDE SEQUENCE [LARGE SCALE GENOMIC DNA]</scope>
    <source>
        <strain evidence="1 2">S-16</strain>
    </source>
</reference>
<reference evidence="1 2" key="2">
    <citation type="submission" date="2018-12" db="EMBL/GenBank/DDBJ databases">
        <title>Rhizobacter gummiphilus sp. nov., a rubber-degrading bacterium isolated from the soil of a botanical garden in Japan.</title>
        <authorList>
            <person name="Shunsuke S.S."/>
        </authorList>
    </citation>
    <scope>NUCLEOTIDE SEQUENCE [LARGE SCALE GENOMIC DNA]</scope>
    <source>
        <strain evidence="1 2">S-16</strain>
    </source>
</reference>
<sequence length="98" mass="10711">MQTSKVSSDEKVKVLGGLLRSWGHNADDFEVEEDHTSELADLFGIGGGLIIVRRRSTGEERMYATGLGSAWFGTLLMDLARGHFASRSTRAPRGTTIQ</sequence>
<gene>
    <name evidence="1" type="ORF">DZC73_09475</name>
</gene>
<name>A0A3N7HSA0_9BURK</name>